<evidence type="ECO:0000256" key="7">
    <source>
        <dbReference type="ARBA" id="ARBA00023180"/>
    </source>
</evidence>
<dbReference type="GeneID" id="3657122"/>
<evidence type="ECO:0000256" key="10">
    <source>
        <dbReference type="SAM" id="SignalP"/>
    </source>
</evidence>
<gene>
    <name evidence="13" type="primary">Tb05.25N21.360</name>
    <name evidence="12" type="ORF">Tb927.5.130</name>
</gene>
<dbReference type="GO" id="GO:0098552">
    <property type="term" value="C:side of membrane"/>
    <property type="evidence" value="ECO:0007669"/>
    <property type="project" value="UniProtKB-KW"/>
</dbReference>
<keyword evidence="7" id="KW-0325">Glycoprotein</keyword>
<accession>D6XFW3</accession>
<keyword evidence="8" id="KW-0449">Lipoprotein</keyword>
<evidence type="ECO:0000259" key="11">
    <source>
        <dbReference type="Pfam" id="PF13206"/>
    </source>
</evidence>
<reference evidence="13" key="4">
    <citation type="submission" date="2005-04" db="EMBL/GenBank/DDBJ databases">
        <title>Sequencing, closure, and annotation of Trypanosoma brucei chromosomes 2 through 8.</title>
        <authorList>
            <person name="Ghedin E."/>
            <person name="Blandin G."/>
            <person name="Bartholomeu D."/>
            <person name="Caler E."/>
            <person name="Haas B."/>
            <person name="Hannick L."/>
            <person name="Shallom J."/>
            <person name="Hou L."/>
            <person name="Djikeng A."/>
            <person name="Feldblyum T."/>
            <person name="Hostetler J."/>
            <person name="Johnson J."/>
            <person name="Jones K."/>
            <person name="Koo H.L."/>
            <person name="Larkin C."/>
            <person name="Pai G."/>
            <person name="Peterson J."/>
            <person name="Khalak H.G."/>
            <person name="Salzberg S."/>
            <person name="Simpson A.J."/>
            <person name="Tallon L."/>
            <person name="Van Aken S."/>
            <person name="Wanless D."/>
            <person name="White O."/>
            <person name="Wortman J."/>
            <person name="Fraser C.M."/>
            <person name="El-Sayed N.M.A."/>
        </authorList>
    </citation>
    <scope>NUCLEOTIDE SEQUENCE</scope>
    <source>
        <strain evidence="13">927/4 GUTat10.1</strain>
    </source>
</reference>
<dbReference type="EMBL" id="CP000068">
    <property type="protein sequence ID" value="AAZ11140.1"/>
    <property type="molecule type" value="Genomic_DNA"/>
</dbReference>
<feature type="chain" id="PRO_5010139643" evidence="10">
    <location>
        <begin position="23"/>
        <end position="341"/>
    </location>
</feature>
<dbReference type="InterPro" id="IPR025932">
    <property type="entry name" value="Trypano_VSG_B_N_dom"/>
</dbReference>
<feature type="compositionally biased region" description="Polar residues" evidence="9">
    <location>
        <begin position="286"/>
        <end position="302"/>
    </location>
</feature>
<keyword evidence="3" id="KW-1003">Cell membrane</keyword>
<dbReference type="AlphaFoldDB" id="Q57XG9"/>
<keyword evidence="5 10" id="KW-0732">Signal</keyword>
<evidence type="ECO:0000256" key="4">
    <source>
        <dbReference type="ARBA" id="ARBA00022622"/>
    </source>
</evidence>
<evidence type="ECO:0000256" key="1">
    <source>
        <dbReference type="ARBA" id="ARBA00002523"/>
    </source>
</evidence>
<dbReference type="KEGG" id="tbr:Tb927.5.130"/>
<feature type="compositionally biased region" description="Basic and acidic residues" evidence="9">
    <location>
        <begin position="262"/>
        <end position="276"/>
    </location>
</feature>
<evidence type="ECO:0000256" key="2">
    <source>
        <dbReference type="ARBA" id="ARBA00004609"/>
    </source>
</evidence>
<dbReference type="GO" id="GO:0005886">
    <property type="term" value="C:plasma membrane"/>
    <property type="evidence" value="ECO:0007669"/>
    <property type="project" value="UniProtKB-SubCell"/>
</dbReference>
<dbReference type="RefSeq" id="XP_844699.1">
    <property type="nucleotide sequence ID" value="XM_839606.1"/>
</dbReference>
<protein>
    <submittedName>
        <fullName evidence="12">Variant surface glycoprotein (VSG)-related, putative</fullName>
    </submittedName>
</protein>
<comment type="subcellular location">
    <subcellularLocation>
        <location evidence="2">Cell membrane</location>
        <topology evidence="2">Lipid-anchor</topology>
        <topology evidence="2">GPI-anchor</topology>
    </subcellularLocation>
</comment>
<evidence type="ECO:0000313" key="13">
    <source>
        <dbReference type="EMBL" id="AAZ11140.1"/>
    </source>
</evidence>
<evidence type="ECO:0000313" key="12">
    <source>
        <dbReference type="EMBL" id="AAX69700.1"/>
    </source>
</evidence>
<keyword evidence="14" id="KW-1185">Reference proteome</keyword>
<evidence type="ECO:0000256" key="3">
    <source>
        <dbReference type="ARBA" id="ARBA00022475"/>
    </source>
</evidence>
<name>Q57XG9_TRYB2</name>
<dbReference type="VEuPathDB" id="TriTrypDB:Tb927.5.130"/>
<dbReference type="Proteomes" id="UP000008524">
    <property type="component" value="Chromosome 5"/>
</dbReference>
<evidence type="ECO:0000256" key="8">
    <source>
        <dbReference type="ARBA" id="ARBA00023288"/>
    </source>
</evidence>
<feature type="signal peptide" evidence="10">
    <location>
        <begin position="1"/>
        <end position="22"/>
    </location>
</feature>
<dbReference type="Pfam" id="PF13206">
    <property type="entry name" value="VSG_B"/>
    <property type="match status" value="1"/>
</dbReference>
<evidence type="ECO:0000256" key="5">
    <source>
        <dbReference type="ARBA" id="ARBA00022729"/>
    </source>
</evidence>
<keyword evidence="6" id="KW-0472">Membrane</keyword>
<feature type="region of interest" description="Disordered" evidence="9">
    <location>
        <begin position="252"/>
        <end position="325"/>
    </location>
</feature>
<accession>Q57XG9</accession>
<dbReference type="VEuPathDB" id="TriTrypDB:Tb11.v5.0985"/>
<keyword evidence="4" id="KW-0336">GPI-anchor</keyword>
<feature type="domain" description="Trypanosome variant surface glycoprotein B-type N-terminal" evidence="11">
    <location>
        <begin position="60"/>
        <end position="257"/>
    </location>
</feature>
<evidence type="ECO:0000256" key="6">
    <source>
        <dbReference type="ARBA" id="ARBA00023136"/>
    </source>
</evidence>
<dbReference type="PaxDb" id="5691-AAZ11140"/>
<dbReference type="EMBL" id="AC159418">
    <property type="protein sequence ID" value="AAX69700.1"/>
    <property type="molecule type" value="Genomic_DNA"/>
</dbReference>
<reference evidence="13" key="1">
    <citation type="journal article" date="2005" name="Science">
        <title>Comparative genomics of trypanosomatid parasitic protozoa.</title>
        <authorList>
            <person name="El-Sayed N.M."/>
            <person name="Myler P.J."/>
            <person name="Blandin G."/>
            <person name="Berriman M."/>
            <person name="Crabtree J."/>
            <person name="Aggarwal G."/>
            <person name="Caler E."/>
            <person name="Renauld H."/>
            <person name="Worthey E.A."/>
            <person name="Hertz-Fowler C."/>
            <person name="Ghedin E."/>
            <person name="Peacock C."/>
            <person name="Bartholomeu D.C."/>
            <person name="Haas B.J."/>
            <person name="Tran A.N."/>
            <person name="Wortman J.R."/>
            <person name="Alsmark U.C."/>
            <person name="Angiuoli S."/>
            <person name="Anupama A."/>
            <person name="Badger J."/>
            <person name="Bringaud F."/>
            <person name="Cadag E."/>
            <person name="Carlton J.M."/>
            <person name="Cerqueira G.C."/>
            <person name="Creasy T."/>
            <person name="Delcher A.L."/>
            <person name="Djikeng A."/>
            <person name="Embley T.M."/>
            <person name="Hauser C."/>
            <person name="Ivens A.C."/>
            <person name="Kummerfeld S.K."/>
            <person name="Pereira-Leal J.B."/>
            <person name="Nilsson D."/>
            <person name="Peterson J."/>
            <person name="Salzberg S.L."/>
            <person name="Shallom J."/>
            <person name="Silva J.C."/>
            <person name="Sundaram J."/>
            <person name="Westenberger S."/>
            <person name="White O."/>
            <person name="Melville S.E."/>
            <person name="Donelson J.E."/>
            <person name="Andersson B."/>
            <person name="Stuart K.D."/>
            <person name="Hall N."/>
        </authorList>
    </citation>
    <scope>NUCLEOTIDE SEQUENCE</scope>
    <source>
        <strain evidence="13">927/4 GUTat10.1</strain>
    </source>
</reference>
<dbReference type="InParanoid" id="Q57XG9"/>
<feature type="compositionally biased region" description="Low complexity" evidence="9">
    <location>
        <begin position="303"/>
        <end position="315"/>
    </location>
</feature>
<comment type="function">
    <text evidence="1">VSG forms a coat on the surface of the parasite. The trypanosome evades the immune response of the host by expressing a series of antigenically distinct VSGs from an estimated 1000 VSG genes.</text>
</comment>
<reference evidence="13 14" key="2">
    <citation type="journal article" date="2005" name="Science">
        <title>The genome of the African trypanosome Trypanosoma brucei.</title>
        <authorList>
            <person name="Berriman M."/>
            <person name="Ghedin E."/>
            <person name="Hertz-Fowler C."/>
            <person name="Blandin G."/>
            <person name="Renauld H."/>
            <person name="Bartholomeu D.C."/>
            <person name="Lennard N.J."/>
            <person name="Caler E."/>
            <person name="Hamlin N.E."/>
            <person name="Haas B."/>
            <person name="Bohme U."/>
            <person name="Hannick L."/>
            <person name="Aslett M.A."/>
            <person name="Shallom J."/>
            <person name="Marcello L."/>
            <person name="Hou L."/>
            <person name="Wickstead B."/>
            <person name="Alsmark U.C."/>
            <person name="Arrowsmith C."/>
            <person name="Atkin R.J."/>
            <person name="Barron A.J."/>
            <person name="Bringaud F."/>
            <person name="Brooks K."/>
            <person name="Carrington M."/>
            <person name="Cherevach I."/>
            <person name="Chillingworth T.J."/>
            <person name="Churcher C."/>
            <person name="Clark L.N."/>
            <person name="Corton C.H."/>
            <person name="Cronin A."/>
            <person name="Davies R.M."/>
            <person name="Doggett J."/>
            <person name="Djikeng A."/>
            <person name="Feldblyum T."/>
            <person name="Field M.C."/>
            <person name="Fraser A."/>
            <person name="Goodhead I."/>
            <person name="Hance Z."/>
            <person name="Harper D."/>
            <person name="Harris B.R."/>
            <person name="Hauser H."/>
            <person name="Hostetler J."/>
            <person name="Ivens A."/>
            <person name="Jagels K."/>
            <person name="Johnson D."/>
            <person name="Johnson J."/>
            <person name="Jones K."/>
            <person name="Kerhornou A.X."/>
            <person name="Koo H."/>
            <person name="Larke N."/>
            <person name="Landfear S."/>
            <person name="Larkin C."/>
            <person name="Leech V."/>
            <person name="Line A."/>
            <person name="Lord A."/>
            <person name="Macleod A."/>
            <person name="Mooney P.J."/>
            <person name="Moule S."/>
            <person name="Martin D.M."/>
            <person name="Morgan G.W."/>
            <person name="Mungall K."/>
            <person name="Norbertczak H."/>
            <person name="Ormond D."/>
            <person name="Pai G."/>
            <person name="Peacock C.S."/>
            <person name="Peterson J."/>
            <person name="Quail M.A."/>
            <person name="Rabbinowitsch E."/>
            <person name="Rajandream M.A."/>
            <person name="Reitter C."/>
            <person name="Salzberg S.L."/>
            <person name="Sanders M."/>
            <person name="Schobel S."/>
            <person name="Sharp S."/>
            <person name="Simmonds M."/>
            <person name="Simpson A.J."/>
            <person name="Tallon L."/>
            <person name="Turner C.M."/>
            <person name="Tait A."/>
            <person name="Tivey A.R."/>
            <person name="Van Aken S."/>
            <person name="Walker D."/>
            <person name="Wanless D."/>
            <person name="Wang S."/>
            <person name="White B."/>
            <person name="White O."/>
            <person name="Whitehead S."/>
            <person name="Woodward J."/>
            <person name="Wortman J."/>
            <person name="Adams M.D."/>
            <person name="Embley T.M."/>
            <person name="Gull K."/>
            <person name="Ullu E."/>
            <person name="Barry J.D."/>
            <person name="Fairlamb A.H."/>
            <person name="Opperdoes F."/>
            <person name="Barrell B.G."/>
            <person name="Donelson J.E."/>
            <person name="Hall N."/>
            <person name="Fraser C.M."/>
            <person name="Melville S.E."/>
            <person name="El-Sayed N.M."/>
        </authorList>
    </citation>
    <scope>NUCLEOTIDE SEQUENCE [LARGE SCALE GENOMIC DNA]</scope>
    <source>
        <strain evidence="13 14">927/4 GUTat10.1</strain>
    </source>
</reference>
<organism evidence="12 14">
    <name type="scientific">Trypanosoma brucei brucei (strain 927/4 GUTat10.1)</name>
    <dbReference type="NCBI Taxonomy" id="185431"/>
    <lineage>
        <taxon>Eukaryota</taxon>
        <taxon>Discoba</taxon>
        <taxon>Euglenozoa</taxon>
        <taxon>Kinetoplastea</taxon>
        <taxon>Metakinetoplastina</taxon>
        <taxon>Trypanosomatida</taxon>
        <taxon>Trypanosomatidae</taxon>
        <taxon>Trypanosoma</taxon>
    </lineage>
</organism>
<evidence type="ECO:0000256" key="9">
    <source>
        <dbReference type="SAM" id="MobiDB-lite"/>
    </source>
</evidence>
<evidence type="ECO:0000313" key="14">
    <source>
        <dbReference type="Proteomes" id="UP000008524"/>
    </source>
</evidence>
<sequence length="341" mass="37862">MWSESVRYTVALVFAVVDVSTAEESIVNMEEFKMLCGFVRLTERINELLGKMEGTSGPNMDPLKKKVNEILFGTGISDVSKLTWNLYRDLDCGRGNGLAAAPAGKSLVKDLVCLCDGNDQKSTIKIICYAGNVKQTGSARWRNGEGHEKLWKTMQSKCDTGLREGMPTVAEFQEKKKQLKERVRRYTDTSGREHHYIFGGGKDRGLHTCNGAATESDGICVMYPRGTDEDNASGIEWLSKLETLRSEVATVEERAYSNAHPQTKETSKKEKSDRSTPSKTEGPHTTARTDGSTQNERPNAQRNTTATTSDMTNNTKRPPEEQRSCTIVASRPVTLFLLSFI</sequence>
<proteinExistence type="predicted"/>
<reference evidence="12" key="3">
    <citation type="submission" date="2005-04" db="EMBL/GenBank/DDBJ databases">
        <title>.</title>
        <authorList>
            <person name="Ghedin E."/>
            <person name="Blandin G."/>
            <person name="Bartholomeu D."/>
            <person name="Caler E."/>
            <person name="Haas B."/>
            <person name="Hannick L."/>
            <person name="Shallom J."/>
            <person name="Hou L."/>
            <person name="Djikeng A."/>
            <person name="Feldblyum T."/>
            <person name="Hostetler J."/>
            <person name="Johnson J."/>
            <person name="Jones K."/>
            <person name="Koo H.L."/>
            <person name="Larkin C."/>
            <person name="Pai G."/>
            <person name="Peterson J."/>
            <person name="Khalak H.G."/>
            <person name="Salzberg S."/>
            <person name="Simpson A.J."/>
            <person name="Tallon L."/>
            <person name="Van Aken S."/>
            <person name="Wanless D."/>
            <person name="White O."/>
            <person name="Wortman J."/>
            <person name="Fraser C.M."/>
            <person name="El-Sayed N.M.A."/>
        </authorList>
    </citation>
    <scope>NUCLEOTIDE SEQUENCE</scope>
    <source>
        <strain evidence="12">GUTat10.1</strain>
    </source>
</reference>
<dbReference type="OMA" id="CTIVASR"/>